<dbReference type="EMBL" id="ABXB03000014">
    <property type="protein sequence ID" value="EFA22031.1"/>
    <property type="molecule type" value="Genomic_DNA"/>
</dbReference>
<dbReference type="Gene3D" id="2.60.40.1080">
    <property type="match status" value="1"/>
</dbReference>
<dbReference type="Pfam" id="PF00395">
    <property type="entry name" value="SLH"/>
    <property type="match status" value="1"/>
</dbReference>
<dbReference type="Pfam" id="PF02368">
    <property type="entry name" value="Big_2"/>
    <property type="match status" value="1"/>
</dbReference>
<evidence type="ECO:0000259" key="1">
    <source>
        <dbReference type="PROSITE" id="PS51272"/>
    </source>
</evidence>
<name>D1NX59_9BIFI</name>
<feature type="domain" description="SLH" evidence="1">
    <location>
        <begin position="127"/>
        <end position="181"/>
    </location>
</feature>
<organism evidence="2 3">
    <name type="scientific">Bifidobacterium gallicum DSM 20093 = LMG 11596</name>
    <dbReference type="NCBI Taxonomy" id="561180"/>
    <lineage>
        <taxon>Bacteria</taxon>
        <taxon>Bacillati</taxon>
        <taxon>Actinomycetota</taxon>
        <taxon>Actinomycetes</taxon>
        <taxon>Bifidobacteriales</taxon>
        <taxon>Bifidobacteriaceae</taxon>
        <taxon>Bifidobacterium</taxon>
    </lineage>
</organism>
<evidence type="ECO:0000313" key="3">
    <source>
        <dbReference type="Proteomes" id="UP000003656"/>
    </source>
</evidence>
<comment type="caution">
    <text evidence="2">The sequence shown here is derived from an EMBL/GenBank/DDBJ whole genome shotgun (WGS) entry which is preliminary data.</text>
</comment>
<gene>
    <name evidence="2" type="ORF">BIFGAL_04467</name>
</gene>
<dbReference type="InterPro" id="IPR003343">
    <property type="entry name" value="Big_2"/>
</dbReference>
<dbReference type="STRING" id="561180.BIFGAL_04467"/>
<dbReference type="InterPro" id="IPR008964">
    <property type="entry name" value="Invasin/intimin_cell_adhesion"/>
</dbReference>
<dbReference type="InterPro" id="IPR001119">
    <property type="entry name" value="SLH_dom"/>
</dbReference>
<dbReference type="AlphaFoldDB" id="D1NX59"/>
<evidence type="ECO:0000313" key="2">
    <source>
        <dbReference type="EMBL" id="EFA22031.1"/>
    </source>
</evidence>
<reference evidence="2 3" key="1">
    <citation type="submission" date="2009-11" db="EMBL/GenBank/DDBJ databases">
        <authorList>
            <person name="Weinstock G."/>
            <person name="Sodergren E."/>
            <person name="Clifton S."/>
            <person name="Fulton L."/>
            <person name="Fulton B."/>
            <person name="Courtney L."/>
            <person name="Fronick C."/>
            <person name="Harrison M."/>
            <person name="Strong C."/>
            <person name="Farmer C."/>
            <person name="Delahaunty K."/>
            <person name="Markovic C."/>
            <person name="Hall O."/>
            <person name="Minx P."/>
            <person name="Tomlinson C."/>
            <person name="Mitreva M."/>
            <person name="Nelson J."/>
            <person name="Hou S."/>
            <person name="Wollam A."/>
            <person name="Pepin K.H."/>
            <person name="Johnson M."/>
            <person name="Bhonagiri V."/>
            <person name="Nash W.E."/>
            <person name="Warren W."/>
            <person name="Chinwalla A."/>
            <person name="Mardis E.R."/>
            <person name="Wilson R.K."/>
        </authorList>
    </citation>
    <scope>NUCLEOTIDE SEQUENCE [LARGE SCALE GENOMIC DNA]</scope>
    <source>
        <strain evidence="2 3">DSM 20093</strain>
    </source>
</reference>
<dbReference type="SUPFAM" id="SSF49373">
    <property type="entry name" value="Invasin/intimin cell-adhesion fragments"/>
    <property type="match status" value="1"/>
</dbReference>
<proteinExistence type="predicted"/>
<accession>D1NX59</accession>
<protein>
    <recommendedName>
        <fullName evidence="1">SLH domain-containing protein</fullName>
    </recommendedName>
</protein>
<dbReference type="PROSITE" id="PS51272">
    <property type="entry name" value="SLH"/>
    <property type="match status" value="1"/>
</dbReference>
<dbReference type="SMART" id="SM00635">
    <property type="entry name" value="BID_2"/>
    <property type="match status" value="1"/>
</dbReference>
<sequence length="181" mass="18231">MVSVDADGKVTALKAGVAAVTATAGGMASSAIAVSVTETTVVPVTGVQVSDPADGKLELTVGASHQVKASVTPSNATDQTVSYSSTNASIASVSTSGVVTAKAQGSASIIVFANGHAATVEVKVTPRKVQFTDVPVSAWQASDIQWLADNAISMGNGDGTFGFGKSLNRRDMAISCIVWRS</sequence>
<dbReference type="Proteomes" id="UP000003656">
    <property type="component" value="Unassembled WGS sequence"/>
</dbReference>